<dbReference type="HOGENOM" id="CLU_000288_34_5_1"/>
<organism evidence="3 4">
    <name type="scientific">Collybiopsis luxurians FD-317 M1</name>
    <dbReference type="NCBI Taxonomy" id="944289"/>
    <lineage>
        <taxon>Eukaryota</taxon>
        <taxon>Fungi</taxon>
        <taxon>Dikarya</taxon>
        <taxon>Basidiomycota</taxon>
        <taxon>Agaricomycotina</taxon>
        <taxon>Agaricomycetes</taxon>
        <taxon>Agaricomycetidae</taxon>
        <taxon>Agaricales</taxon>
        <taxon>Marasmiineae</taxon>
        <taxon>Omphalotaceae</taxon>
        <taxon>Collybiopsis</taxon>
        <taxon>Collybiopsis luxurians</taxon>
    </lineage>
</organism>
<keyword evidence="4" id="KW-1185">Reference proteome</keyword>
<dbReference type="Pfam" id="PF24883">
    <property type="entry name" value="NPHP3_N"/>
    <property type="match status" value="1"/>
</dbReference>
<dbReference type="Proteomes" id="UP000053593">
    <property type="component" value="Unassembled WGS sequence"/>
</dbReference>
<sequence>MFQNASNFAIHGGTFIIVSKDEKEEIHKWLNAPDCTTNFQAADDKRTEGTGQWILSEPEYIKWKQSPSMLWIQGKAGSGKTILSTTIIRNLRQIAPEHIWYHYFDSRDNTNSKSTFRGYLLSLLLQVGANRTGIHPTLKELYDECNRGGLVASSPATKDLAMVLKEILETTGGGYIVLDATDECCEMPEIFEWLQSLPKQFCILFTSRYSPWTEGCFMISLDNGSAQIDEDIAKYLEMEVKKFLSGGDLKVEVINTLKEKAQRQFRWVDCQLKVLKNCGSPKTVRKALKNLPKDLEETYSQARQRTLERAENKEDAHHLLLWLTYAFEPLTVREIADILTINLEDSCVDGKATEMELQLI</sequence>
<dbReference type="PANTHER" id="PTHR10039:SF16">
    <property type="entry name" value="GPI INOSITOL-DEACYLASE"/>
    <property type="match status" value="1"/>
</dbReference>
<dbReference type="EMBL" id="KN834818">
    <property type="protein sequence ID" value="KIK54240.1"/>
    <property type="molecule type" value="Genomic_DNA"/>
</dbReference>
<evidence type="ECO:0000259" key="2">
    <source>
        <dbReference type="Pfam" id="PF24883"/>
    </source>
</evidence>
<accession>A0A0D0AUK7</accession>
<dbReference type="Gene3D" id="3.40.50.300">
    <property type="entry name" value="P-loop containing nucleotide triphosphate hydrolases"/>
    <property type="match status" value="1"/>
</dbReference>
<keyword evidence="1" id="KW-0677">Repeat</keyword>
<dbReference type="InterPro" id="IPR056884">
    <property type="entry name" value="NPHP3-like_N"/>
</dbReference>
<dbReference type="AlphaFoldDB" id="A0A0D0AUK7"/>
<dbReference type="OrthoDB" id="7464126at2759"/>
<dbReference type="InterPro" id="IPR027417">
    <property type="entry name" value="P-loop_NTPase"/>
</dbReference>
<evidence type="ECO:0000313" key="4">
    <source>
        <dbReference type="Proteomes" id="UP000053593"/>
    </source>
</evidence>
<proteinExistence type="predicted"/>
<protein>
    <recommendedName>
        <fullName evidence="2">Nephrocystin 3-like N-terminal domain-containing protein</fullName>
    </recommendedName>
</protein>
<gene>
    <name evidence="3" type="ORF">GYMLUDRAFT_249697</name>
</gene>
<evidence type="ECO:0000313" key="3">
    <source>
        <dbReference type="EMBL" id="KIK54240.1"/>
    </source>
</evidence>
<dbReference type="SUPFAM" id="SSF52540">
    <property type="entry name" value="P-loop containing nucleoside triphosphate hydrolases"/>
    <property type="match status" value="1"/>
</dbReference>
<name>A0A0D0AUK7_9AGAR</name>
<dbReference type="PANTHER" id="PTHR10039">
    <property type="entry name" value="AMELOGENIN"/>
    <property type="match status" value="1"/>
</dbReference>
<feature type="domain" description="Nephrocystin 3-like N-terminal" evidence="2">
    <location>
        <begin position="49"/>
        <end position="208"/>
    </location>
</feature>
<evidence type="ECO:0000256" key="1">
    <source>
        <dbReference type="ARBA" id="ARBA00022737"/>
    </source>
</evidence>
<reference evidence="3 4" key="1">
    <citation type="submission" date="2014-04" db="EMBL/GenBank/DDBJ databases">
        <title>Evolutionary Origins and Diversification of the Mycorrhizal Mutualists.</title>
        <authorList>
            <consortium name="DOE Joint Genome Institute"/>
            <consortium name="Mycorrhizal Genomics Consortium"/>
            <person name="Kohler A."/>
            <person name="Kuo A."/>
            <person name="Nagy L.G."/>
            <person name="Floudas D."/>
            <person name="Copeland A."/>
            <person name="Barry K.W."/>
            <person name="Cichocki N."/>
            <person name="Veneault-Fourrey C."/>
            <person name="LaButti K."/>
            <person name="Lindquist E.A."/>
            <person name="Lipzen A."/>
            <person name="Lundell T."/>
            <person name="Morin E."/>
            <person name="Murat C."/>
            <person name="Riley R."/>
            <person name="Ohm R."/>
            <person name="Sun H."/>
            <person name="Tunlid A."/>
            <person name="Henrissat B."/>
            <person name="Grigoriev I.V."/>
            <person name="Hibbett D.S."/>
            <person name="Martin F."/>
        </authorList>
    </citation>
    <scope>NUCLEOTIDE SEQUENCE [LARGE SCALE GENOMIC DNA]</scope>
    <source>
        <strain evidence="3 4">FD-317 M1</strain>
    </source>
</reference>